<dbReference type="GO" id="GO:0006412">
    <property type="term" value="P:translation"/>
    <property type="evidence" value="ECO:0007669"/>
    <property type="project" value="InterPro"/>
</dbReference>
<dbReference type="Proteomes" id="UP000054937">
    <property type="component" value="Unassembled WGS sequence"/>
</dbReference>
<evidence type="ECO:0000256" key="1">
    <source>
        <dbReference type="ARBA" id="ARBA00008427"/>
    </source>
</evidence>
<dbReference type="FunFam" id="2.30.30.70:FF:000001">
    <property type="entry name" value="60S ribosomal protein L21"/>
    <property type="match status" value="1"/>
</dbReference>
<dbReference type="GO" id="GO:0005840">
    <property type="term" value="C:ribosome"/>
    <property type="evidence" value="ECO:0007669"/>
    <property type="project" value="UniProtKB-KW"/>
</dbReference>
<name>A0A0V0QYR5_PSEPJ</name>
<proteinExistence type="inferred from homology"/>
<dbReference type="InterPro" id="IPR018259">
    <property type="entry name" value="Ribosomal_eL21_CS"/>
</dbReference>
<feature type="region of interest" description="Disordered" evidence="4">
    <location>
        <begin position="116"/>
        <end position="145"/>
    </location>
</feature>
<comment type="similarity">
    <text evidence="1">Belongs to the eukaryotic ribosomal protein eL21 family.</text>
</comment>
<dbReference type="AlphaFoldDB" id="A0A0V0QYR5"/>
<dbReference type="OrthoDB" id="307981at2759"/>
<evidence type="ECO:0000313" key="5">
    <source>
        <dbReference type="EMBL" id="KRX07213.1"/>
    </source>
</evidence>
<evidence type="ECO:0000313" key="6">
    <source>
        <dbReference type="Proteomes" id="UP000054937"/>
    </source>
</evidence>
<organism evidence="5 6">
    <name type="scientific">Pseudocohnilembus persalinus</name>
    <name type="common">Ciliate</name>
    <dbReference type="NCBI Taxonomy" id="266149"/>
    <lineage>
        <taxon>Eukaryota</taxon>
        <taxon>Sar</taxon>
        <taxon>Alveolata</taxon>
        <taxon>Ciliophora</taxon>
        <taxon>Intramacronucleata</taxon>
        <taxon>Oligohymenophorea</taxon>
        <taxon>Scuticociliatia</taxon>
        <taxon>Philasterida</taxon>
        <taxon>Pseudocohnilembidae</taxon>
        <taxon>Pseudocohnilembus</taxon>
    </lineage>
</organism>
<dbReference type="GO" id="GO:1990904">
    <property type="term" value="C:ribonucleoprotein complex"/>
    <property type="evidence" value="ECO:0007669"/>
    <property type="project" value="UniProtKB-KW"/>
</dbReference>
<dbReference type="PANTHER" id="PTHR20981">
    <property type="entry name" value="60S RIBOSOMAL PROTEIN L21"/>
    <property type="match status" value="1"/>
</dbReference>
<accession>A0A0V0QYR5</accession>
<dbReference type="GO" id="GO:0003735">
    <property type="term" value="F:structural constituent of ribosome"/>
    <property type="evidence" value="ECO:0007669"/>
    <property type="project" value="InterPro"/>
</dbReference>
<dbReference type="InterPro" id="IPR001147">
    <property type="entry name" value="Ribosomal_eL21"/>
</dbReference>
<gene>
    <name evidence="5" type="ORF">PPERSA_00370</name>
</gene>
<sequence length="158" mass="18621">MTHSYGYRRKTRSKFAQAFRHHGAIRMQKYLTTYKRGDVVDIVCDGSQQKGLPYKLYHGRTGTVFNVNPHSIGVIIKKQVRHRQIEKRIHIRVEHLRRNNGRDAWVARINNLTRQKTEAKKEGKTIQTKRQPQGPREGGFIKPETIEFQQPKAFREIF</sequence>
<protein>
    <submittedName>
        <fullName evidence="5">Translation protein SH3-like domain</fullName>
    </submittedName>
</protein>
<dbReference type="InParanoid" id="A0A0V0QYR5"/>
<keyword evidence="3" id="KW-0687">Ribonucleoprotein</keyword>
<evidence type="ECO:0000256" key="3">
    <source>
        <dbReference type="ARBA" id="ARBA00023274"/>
    </source>
</evidence>
<dbReference type="Gene3D" id="2.30.30.70">
    <property type="entry name" value="Ribosomal protein L21"/>
    <property type="match status" value="1"/>
</dbReference>
<dbReference type="InterPro" id="IPR008991">
    <property type="entry name" value="Translation_prot_SH3-like_sf"/>
</dbReference>
<evidence type="ECO:0000256" key="2">
    <source>
        <dbReference type="ARBA" id="ARBA00022980"/>
    </source>
</evidence>
<evidence type="ECO:0000256" key="4">
    <source>
        <dbReference type="SAM" id="MobiDB-lite"/>
    </source>
</evidence>
<keyword evidence="6" id="KW-1185">Reference proteome</keyword>
<dbReference type="Pfam" id="PF01157">
    <property type="entry name" value="Ribosomal_L21e"/>
    <property type="match status" value="1"/>
</dbReference>
<dbReference type="FunCoup" id="A0A0V0QYR5">
    <property type="interactions" value="379"/>
</dbReference>
<keyword evidence="2" id="KW-0689">Ribosomal protein</keyword>
<comment type="caution">
    <text evidence="5">The sequence shown here is derived from an EMBL/GenBank/DDBJ whole genome shotgun (WGS) entry which is preliminary data.</text>
</comment>
<dbReference type="InterPro" id="IPR036948">
    <property type="entry name" value="Ribosomal_eL21_sf"/>
</dbReference>
<reference evidence="5 6" key="1">
    <citation type="journal article" date="2015" name="Sci. Rep.">
        <title>Genome of the facultative scuticociliatosis pathogen Pseudocohnilembus persalinus provides insight into its virulence through horizontal gene transfer.</title>
        <authorList>
            <person name="Xiong J."/>
            <person name="Wang G."/>
            <person name="Cheng J."/>
            <person name="Tian M."/>
            <person name="Pan X."/>
            <person name="Warren A."/>
            <person name="Jiang C."/>
            <person name="Yuan D."/>
            <person name="Miao W."/>
        </authorList>
    </citation>
    <scope>NUCLEOTIDE SEQUENCE [LARGE SCALE GENOMIC DNA]</scope>
    <source>
        <strain evidence="5">36N120E</strain>
    </source>
</reference>
<dbReference type="EMBL" id="LDAU01000085">
    <property type="protein sequence ID" value="KRX07213.1"/>
    <property type="molecule type" value="Genomic_DNA"/>
</dbReference>
<dbReference type="PROSITE" id="PS01171">
    <property type="entry name" value="RIBOSOMAL_L21E"/>
    <property type="match status" value="1"/>
</dbReference>
<dbReference type="Gene3D" id="6.10.250.3260">
    <property type="match status" value="1"/>
</dbReference>
<dbReference type="OMA" id="INYGDYV"/>
<dbReference type="SUPFAM" id="SSF50104">
    <property type="entry name" value="Translation proteins SH3-like domain"/>
    <property type="match status" value="1"/>
</dbReference>